<dbReference type="RefSeq" id="WP_358360503.1">
    <property type="nucleotide sequence ID" value="NZ_JBEZFP010000104.1"/>
</dbReference>
<keyword evidence="3" id="KW-1185">Reference proteome</keyword>
<accession>A0ABV3DQ83</accession>
<proteinExistence type="predicted"/>
<evidence type="ECO:0000313" key="3">
    <source>
        <dbReference type="Proteomes" id="UP001551482"/>
    </source>
</evidence>
<feature type="region of interest" description="Disordered" evidence="1">
    <location>
        <begin position="131"/>
        <end position="152"/>
    </location>
</feature>
<comment type="caution">
    <text evidence="2">The sequence shown here is derived from an EMBL/GenBank/DDBJ whole genome shotgun (WGS) entry which is preliminary data.</text>
</comment>
<sequence length="152" mass="15693">MHSGDELNPAVRMGLSPGQTVKEIGRHDDADELVREGMAEATGRDLLDPDDATAADLILLWFREGDGDLEDSLARAAEALETGGDIWLLTPNEGRSGAVPAEDIADAADAVGLTPTDSVAAGSAWNAARLAAPGEARDRRSGSGASGESRAE</sequence>
<evidence type="ECO:0000313" key="2">
    <source>
        <dbReference type="EMBL" id="MEU8137911.1"/>
    </source>
</evidence>
<organism evidence="2 3">
    <name type="scientific">Streptodolium elevatio</name>
    <dbReference type="NCBI Taxonomy" id="3157996"/>
    <lineage>
        <taxon>Bacteria</taxon>
        <taxon>Bacillati</taxon>
        <taxon>Actinomycetota</taxon>
        <taxon>Actinomycetes</taxon>
        <taxon>Kitasatosporales</taxon>
        <taxon>Streptomycetaceae</taxon>
        <taxon>Streptodolium</taxon>
    </lineage>
</organism>
<dbReference type="Pfam" id="PF11253">
    <property type="entry name" value="DUF3052"/>
    <property type="match status" value="1"/>
</dbReference>
<name>A0ABV3DQ83_9ACTN</name>
<gene>
    <name evidence="2" type="ORF">AB0C36_30920</name>
</gene>
<feature type="region of interest" description="Disordered" evidence="1">
    <location>
        <begin position="1"/>
        <end position="27"/>
    </location>
</feature>
<dbReference type="Proteomes" id="UP001551482">
    <property type="component" value="Unassembled WGS sequence"/>
</dbReference>
<evidence type="ECO:0000256" key="1">
    <source>
        <dbReference type="SAM" id="MobiDB-lite"/>
    </source>
</evidence>
<reference evidence="2 3" key="1">
    <citation type="submission" date="2024-06" db="EMBL/GenBank/DDBJ databases">
        <title>The Natural Products Discovery Center: Release of the First 8490 Sequenced Strains for Exploring Actinobacteria Biosynthetic Diversity.</title>
        <authorList>
            <person name="Kalkreuter E."/>
            <person name="Kautsar S.A."/>
            <person name="Yang D."/>
            <person name="Bader C.D."/>
            <person name="Teijaro C.N."/>
            <person name="Fluegel L."/>
            <person name="Davis C.M."/>
            <person name="Simpson J.R."/>
            <person name="Lauterbach L."/>
            <person name="Steele A.D."/>
            <person name="Gui C."/>
            <person name="Meng S."/>
            <person name="Li G."/>
            <person name="Viehrig K."/>
            <person name="Ye F."/>
            <person name="Su P."/>
            <person name="Kiefer A.F."/>
            <person name="Nichols A."/>
            <person name="Cepeda A.J."/>
            <person name="Yan W."/>
            <person name="Fan B."/>
            <person name="Jiang Y."/>
            <person name="Adhikari A."/>
            <person name="Zheng C.-J."/>
            <person name="Schuster L."/>
            <person name="Cowan T.M."/>
            <person name="Smanski M.J."/>
            <person name="Chevrette M.G."/>
            <person name="De Carvalho L.P.S."/>
            <person name="Shen B."/>
        </authorList>
    </citation>
    <scope>NUCLEOTIDE SEQUENCE [LARGE SCALE GENOMIC DNA]</scope>
    <source>
        <strain evidence="2 3">NPDC048946</strain>
    </source>
</reference>
<dbReference type="EMBL" id="JBEZFP010000104">
    <property type="protein sequence ID" value="MEU8137911.1"/>
    <property type="molecule type" value="Genomic_DNA"/>
</dbReference>
<protein>
    <submittedName>
        <fullName evidence="2">DUF3052 family protein</fullName>
    </submittedName>
</protein>
<feature type="compositionally biased region" description="Low complexity" evidence="1">
    <location>
        <begin position="142"/>
        <end position="152"/>
    </location>
</feature>
<dbReference type="InterPro" id="IPR021412">
    <property type="entry name" value="DUF3052"/>
</dbReference>